<feature type="transmembrane region" description="Helical" evidence="1">
    <location>
        <begin position="259"/>
        <end position="280"/>
    </location>
</feature>
<feature type="transmembrane region" description="Helical" evidence="1">
    <location>
        <begin position="69"/>
        <end position="89"/>
    </location>
</feature>
<keyword evidence="1" id="KW-0479">Metal-binding</keyword>
<feature type="transmembrane region" description="Helical" evidence="1">
    <location>
        <begin position="15"/>
        <end position="34"/>
    </location>
</feature>
<comment type="subcellular location">
    <subcellularLocation>
        <location evidence="1">Cell membrane</location>
        <topology evidence="1">Multi-pass membrane protein</topology>
    </subcellularLocation>
</comment>
<feature type="binding site" evidence="1">
    <location>
        <position position="225"/>
    </location>
    <ligand>
        <name>Fe cation</name>
        <dbReference type="ChEBI" id="CHEBI:24875"/>
    </ligand>
</feature>
<dbReference type="InterPro" id="IPR022270">
    <property type="entry name" value="Blh_diox"/>
</dbReference>
<evidence type="ECO:0000256" key="1">
    <source>
        <dbReference type="HAMAP-Rule" id="MF_02093"/>
    </source>
</evidence>
<feature type="transmembrane region" description="Helical" evidence="1">
    <location>
        <begin position="203"/>
        <end position="227"/>
    </location>
</feature>
<feature type="transmembrane region" description="Helical" evidence="1">
    <location>
        <begin position="95"/>
        <end position="111"/>
    </location>
</feature>
<feature type="transmembrane region" description="Helical" evidence="1">
    <location>
        <begin position="172"/>
        <end position="191"/>
    </location>
</feature>
<dbReference type="GO" id="GO:0005506">
    <property type="term" value="F:iron ion binding"/>
    <property type="evidence" value="ECO:0007669"/>
    <property type="project" value="UniProtKB-UniRule"/>
</dbReference>
<keyword evidence="3" id="KW-1185">Reference proteome</keyword>
<dbReference type="GO" id="GO:0003834">
    <property type="term" value="F:beta-carotene 15,15'-dioxygenase activity"/>
    <property type="evidence" value="ECO:0007669"/>
    <property type="project" value="UniProtKB-EC"/>
</dbReference>
<dbReference type="EC" id="1.13.11.63" evidence="1"/>
<proteinExistence type="inferred from homology"/>
<reference evidence="2 3" key="1">
    <citation type="submission" date="2020-05" db="EMBL/GenBank/DDBJ databases">
        <title>Aquirufa sp. strain 15G-AUS-rot a new Aquirufa species.</title>
        <authorList>
            <person name="Pitt A."/>
            <person name="Hahn M.W."/>
        </authorList>
    </citation>
    <scope>NUCLEOTIDE SEQUENCE [LARGE SCALE GENOMIC DNA]</scope>
    <source>
        <strain evidence="2 3">15G-AUS-rot</strain>
    </source>
</reference>
<dbReference type="GO" id="GO:0010436">
    <property type="term" value="F:carotenoid dioxygenase activity"/>
    <property type="evidence" value="ECO:0007669"/>
    <property type="project" value="UniProtKB-UniRule"/>
</dbReference>
<dbReference type="Proteomes" id="UP000501003">
    <property type="component" value="Chromosome"/>
</dbReference>
<keyword evidence="1" id="KW-0472">Membrane</keyword>
<comment type="function">
    <text evidence="1">Catalyzes the cleavage of beta-carotene at its central double bond (15,15') to yield two molecules of all-trans-retinal.</text>
</comment>
<dbReference type="GO" id="GO:0005886">
    <property type="term" value="C:plasma membrane"/>
    <property type="evidence" value="ECO:0007669"/>
    <property type="project" value="UniProtKB-SubCell"/>
</dbReference>
<keyword evidence="1" id="KW-0408">Iron</keyword>
<comment type="cofactor">
    <cofactor evidence="1">
        <name>Fe(2+)</name>
        <dbReference type="ChEBI" id="CHEBI:29033"/>
    </cofactor>
</comment>
<keyword evidence="1" id="KW-0812">Transmembrane</keyword>
<accession>A0A7D4Q5C4</accession>
<evidence type="ECO:0000313" key="3">
    <source>
        <dbReference type="Proteomes" id="UP000501003"/>
    </source>
</evidence>
<organism evidence="2 3">
    <name type="scientific">Aquiluna borgnonia</name>
    <dbReference type="NCBI Taxonomy" id="2499157"/>
    <lineage>
        <taxon>Bacteria</taxon>
        <taxon>Bacillati</taxon>
        <taxon>Actinomycetota</taxon>
        <taxon>Actinomycetes</taxon>
        <taxon>Micrococcales</taxon>
        <taxon>Microbacteriaceae</taxon>
        <taxon>Luna cluster</taxon>
        <taxon>Luna-1 subcluster</taxon>
        <taxon>Aquiluna</taxon>
    </lineage>
</organism>
<keyword evidence="1" id="KW-1133">Transmembrane helix</keyword>
<dbReference type="Pfam" id="PF15461">
    <property type="entry name" value="BCD"/>
    <property type="match status" value="1"/>
</dbReference>
<dbReference type="HAMAP" id="MF_02093">
    <property type="entry name" value="Beta_carotene_diox"/>
    <property type="match status" value="1"/>
</dbReference>
<feature type="binding site" evidence="1">
    <location>
        <position position="229"/>
    </location>
    <ligand>
        <name>Fe cation</name>
        <dbReference type="ChEBI" id="CHEBI:24875"/>
    </ligand>
</feature>
<sequence>MQQVELRLLVQLRTISRYIILGGTFISIPLAVFFPGQLEWQIVMALLALSIGIPHGAVDHLVSVPKMQLWRMAGFIAGYLAVTGLGIWFLLQNNLLGFQLIVLVSAIHFGLGDASFGSEIASRRNAELRNRALYAVAMGFTPVFIPLLVQGSTEALAAVNPVLIPWAGGLETSLLVGVIALNLVAMLVMALRRSWPEVIDLGLLLALSLIAPPLVAFALYFGGWHALRHTGRLALEFESSRQQSAAGNSSGAFWKAFNAGLPALALVLVFTVVLGVMTGFDLGTAALWLLLVVIWALTIPHMALTARLDFRALVSKP</sequence>
<evidence type="ECO:0000313" key="2">
    <source>
        <dbReference type="EMBL" id="QKJ25583.1"/>
    </source>
</evidence>
<keyword evidence="1 2" id="KW-0560">Oxidoreductase</keyword>
<name>A0A7D4Q5C4_9MICO</name>
<dbReference type="NCBIfam" id="TIGR03753">
    <property type="entry name" value="blh_monoox"/>
    <property type="match status" value="1"/>
</dbReference>
<keyword evidence="1" id="KW-1003">Cell membrane</keyword>
<feature type="transmembrane region" description="Helical" evidence="1">
    <location>
        <begin position="40"/>
        <end position="57"/>
    </location>
</feature>
<protein>
    <recommendedName>
        <fullName evidence="1">Probable beta-carotene 15,15'-dioxygenase</fullName>
        <ecNumber evidence="1">1.13.11.63</ecNumber>
    </recommendedName>
</protein>
<dbReference type="RefSeq" id="WP_173493880.1">
    <property type="nucleotide sequence ID" value="NZ_CP054056.1"/>
</dbReference>
<dbReference type="GO" id="GO:0016121">
    <property type="term" value="P:carotene catabolic process"/>
    <property type="evidence" value="ECO:0007669"/>
    <property type="project" value="UniProtKB-UniRule"/>
</dbReference>
<gene>
    <name evidence="2" type="ORF">HRU87_05270</name>
</gene>
<dbReference type="EMBL" id="CP054056">
    <property type="protein sequence ID" value="QKJ25583.1"/>
    <property type="molecule type" value="Genomic_DNA"/>
</dbReference>
<dbReference type="AlphaFoldDB" id="A0A7D4Q5C4"/>
<comment type="catalytic activity">
    <reaction evidence="1">
        <text>all-trans-beta-carotene + O2 = 2 all-trans-retinal</text>
        <dbReference type="Rhea" id="RHEA:32887"/>
        <dbReference type="ChEBI" id="CHEBI:15379"/>
        <dbReference type="ChEBI" id="CHEBI:17579"/>
        <dbReference type="ChEBI" id="CHEBI:17898"/>
        <dbReference type="EC" id="1.13.11.63"/>
    </reaction>
</comment>
<feature type="transmembrane region" description="Helical" evidence="1">
    <location>
        <begin position="287"/>
        <end position="308"/>
    </location>
</feature>
<comment type="similarity">
    <text evidence="1">Belongs to the Brp/Blh beta-carotene diooxygenase family.</text>
</comment>
<feature type="binding site" evidence="1">
    <location>
        <position position="55"/>
    </location>
    <ligand>
        <name>Fe cation</name>
        <dbReference type="ChEBI" id="CHEBI:24875"/>
    </ligand>
</feature>
<keyword evidence="1 2" id="KW-0223">Dioxygenase</keyword>
<dbReference type="KEGG" id="aqg:HRU87_05270"/>
<feature type="transmembrane region" description="Helical" evidence="1">
    <location>
        <begin position="132"/>
        <end position="152"/>
    </location>
</feature>
<feature type="binding site" evidence="1">
    <location>
        <position position="108"/>
    </location>
    <ligand>
        <name>Fe cation</name>
        <dbReference type="ChEBI" id="CHEBI:24875"/>
    </ligand>
</feature>